<sequence length="325" mass="34096">MLRRLLRVLLALVAIGFLGYGLAANWDETTTALAAMSPWAVLGSFVAVLVGQFFMLLAWREILAGLGTRVPVRIAGRIMFVGQLGKYIPGAVWAYAAMMDLGRDHGSPPRRTFATISLGLVINLGVAISIAATTLFTLEAVRQAWYFVLLVPVIIVCLHPKVLTWGLNLALRIARREPLESVLPGRTVVVAVAWTALGWLVYGLHIWLVAGRPDLYVVATGAYAFAWATGILTVVVPAGVGVREGALVLVLGPIVGTPAALAVAIVSRLAFTLADAAAAGISFVLGRKPVPGAQAPSSAVAYADQNGSGSTALTPDRNLSGSPEA</sequence>
<evidence type="ECO:0000313" key="9">
    <source>
        <dbReference type="Proteomes" id="UP000565579"/>
    </source>
</evidence>
<dbReference type="InterPro" id="IPR022791">
    <property type="entry name" value="L-PG_synthase/AglD"/>
</dbReference>
<evidence type="ECO:0000256" key="1">
    <source>
        <dbReference type="ARBA" id="ARBA00004651"/>
    </source>
</evidence>
<feature type="region of interest" description="Disordered" evidence="6">
    <location>
        <begin position="302"/>
        <end position="325"/>
    </location>
</feature>
<feature type="transmembrane region" description="Helical" evidence="7">
    <location>
        <begin position="116"/>
        <end position="138"/>
    </location>
</feature>
<evidence type="ECO:0000256" key="6">
    <source>
        <dbReference type="SAM" id="MobiDB-lite"/>
    </source>
</evidence>
<gene>
    <name evidence="8" type="ORF">HD593_010193</name>
</gene>
<name>A0A7X0P516_9ACTN</name>
<proteinExistence type="predicted"/>
<dbReference type="EMBL" id="JACHMI010000001">
    <property type="protein sequence ID" value="MBB6555398.1"/>
    <property type="molecule type" value="Genomic_DNA"/>
</dbReference>
<organism evidence="8 9">
    <name type="scientific">Nonomuraea rubra</name>
    <dbReference type="NCBI Taxonomy" id="46180"/>
    <lineage>
        <taxon>Bacteria</taxon>
        <taxon>Bacillati</taxon>
        <taxon>Actinomycetota</taxon>
        <taxon>Actinomycetes</taxon>
        <taxon>Streptosporangiales</taxon>
        <taxon>Streptosporangiaceae</taxon>
        <taxon>Nonomuraea</taxon>
    </lineage>
</organism>
<feature type="compositionally biased region" description="Polar residues" evidence="6">
    <location>
        <begin position="305"/>
        <end position="325"/>
    </location>
</feature>
<evidence type="ECO:0000256" key="7">
    <source>
        <dbReference type="SAM" id="Phobius"/>
    </source>
</evidence>
<feature type="transmembrane region" description="Helical" evidence="7">
    <location>
        <begin position="39"/>
        <end position="58"/>
    </location>
</feature>
<keyword evidence="9" id="KW-1185">Reference proteome</keyword>
<evidence type="ECO:0000313" key="8">
    <source>
        <dbReference type="EMBL" id="MBB6555398.1"/>
    </source>
</evidence>
<comment type="caution">
    <text evidence="8">The sequence shown here is derived from an EMBL/GenBank/DDBJ whole genome shotgun (WGS) entry which is preliminary data.</text>
</comment>
<dbReference type="Pfam" id="PF03706">
    <property type="entry name" value="LPG_synthase_TM"/>
    <property type="match status" value="1"/>
</dbReference>
<dbReference type="RefSeq" id="WP_185109990.1">
    <property type="nucleotide sequence ID" value="NZ_BAAAXY010000175.1"/>
</dbReference>
<feature type="transmembrane region" description="Helical" evidence="7">
    <location>
        <begin position="187"/>
        <end position="208"/>
    </location>
</feature>
<feature type="transmembrane region" description="Helical" evidence="7">
    <location>
        <begin position="215"/>
        <end position="240"/>
    </location>
</feature>
<feature type="transmembrane region" description="Helical" evidence="7">
    <location>
        <begin position="78"/>
        <end position="96"/>
    </location>
</feature>
<keyword evidence="2" id="KW-1003">Cell membrane</keyword>
<keyword evidence="3 7" id="KW-0812">Transmembrane</keyword>
<evidence type="ECO:0000256" key="2">
    <source>
        <dbReference type="ARBA" id="ARBA00022475"/>
    </source>
</evidence>
<evidence type="ECO:0000256" key="3">
    <source>
        <dbReference type="ARBA" id="ARBA00022692"/>
    </source>
</evidence>
<dbReference type="GO" id="GO:0005886">
    <property type="term" value="C:plasma membrane"/>
    <property type="evidence" value="ECO:0007669"/>
    <property type="project" value="UniProtKB-SubCell"/>
</dbReference>
<keyword evidence="4 7" id="KW-1133">Transmembrane helix</keyword>
<feature type="transmembrane region" description="Helical" evidence="7">
    <location>
        <begin position="246"/>
        <end position="266"/>
    </location>
</feature>
<feature type="transmembrane region" description="Helical" evidence="7">
    <location>
        <begin position="145"/>
        <end position="167"/>
    </location>
</feature>
<dbReference type="Proteomes" id="UP000565579">
    <property type="component" value="Unassembled WGS sequence"/>
</dbReference>
<comment type="subcellular location">
    <subcellularLocation>
        <location evidence="1">Cell membrane</location>
        <topology evidence="1">Multi-pass membrane protein</topology>
    </subcellularLocation>
</comment>
<evidence type="ECO:0000256" key="5">
    <source>
        <dbReference type="ARBA" id="ARBA00023136"/>
    </source>
</evidence>
<keyword evidence="5 7" id="KW-0472">Membrane</keyword>
<reference evidence="8 9" key="1">
    <citation type="submission" date="2020-08" db="EMBL/GenBank/DDBJ databases">
        <title>Sequencing the genomes of 1000 actinobacteria strains.</title>
        <authorList>
            <person name="Klenk H.-P."/>
        </authorList>
    </citation>
    <scope>NUCLEOTIDE SEQUENCE [LARGE SCALE GENOMIC DNA]</scope>
    <source>
        <strain evidence="8 9">DSM 43768</strain>
    </source>
</reference>
<evidence type="ECO:0000256" key="4">
    <source>
        <dbReference type="ARBA" id="ARBA00022989"/>
    </source>
</evidence>
<protein>
    <submittedName>
        <fullName evidence="8">Uncharacterized membrane protein YbhN (UPF0104 family)</fullName>
    </submittedName>
</protein>
<dbReference type="AlphaFoldDB" id="A0A7X0P516"/>
<accession>A0A7X0P516</accession>